<evidence type="ECO:0000313" key="3">
    <source>
        <dbReference type="Proteomes" id="UP000297225"/>
    </source>
</evidence>
<evidence type="ECO:0000256" key="1">
    <source>
        <dbReference type="SAM" id="Phobius"/>
    </source>
</evidence>
<dbReference type="EMBL" id="SPNC01000063">
    <property type="protein sequence ID" value="TFH95155.1"/>
    <property type="molecule type" value="Genomic_DNA"/>
</dbReference>
<keyword evidence="1" id="KW-1133">Transmembrane helix</keyword>
<feature type="transmembrane region" description="Helical" evidence="1">
    <location>
        <begin position="250"/>
        <end position="268"/>
    </location>
</feature>
<name>A0A4Y8WPP9_9PORP</name>
<dbReference type="STRING" id="1122973.GCA_000379925_00404"/>
<feature type="transmembrane region" description="Helical" evidence="1">
    <location>
        <begin position="226"/>
        <end position="244"/>
    </location>
</feature>
<dbReference type="RefSeq" id="WP_134849214.1">
    <property type="nucleotide sequence ID" value="NZ_CP197400.1"/>
</dbReference>
<dbReference type="AlphaFoldDB" id="A0A4Y8WPP9"/>
<organism evidence="2 3">
    <name type="scientific">Porphyromonas levii</name>
    <dbReference type="NCBI Taxonomy" id="28114"/>
    <lineage>
        <taxon>Bacteria</taxon>
        <taxon>Pseudomonadati</taxon>
        <taxon>Bacteroidota</taxon>
        <taxon>Bacteroidia</taxon>
        <taxon>Bacteroidales</taxon>
        <taxon>Porphyromonadaceae</taxon>
        <taxon>Porphyromonas</taxon>
    </lineage>
</organism>
<reference evidence="2 3" key="1">
    <citation type="submission" date="2019-03" db="EMBL/GenBank/DDBJ databases">
        <title>Porphyromonas levii Isolated from the Uterus of Dairy Cows.</title>
        <authorList>
            <person name="Francis A.M."/>
        </authorList>
    </citation>
    <scope>NUCLEOTIDE SEQUENCE [LARGE SCALE GENOMIC DNA]</scope>
    <source>
        <strain evidence="2 3">AF5678</strain>
    </source>
</reference>
<evidence type="ECO:0000313" key="2">
    <source>
        <dbReference type="EMBL" id="TFH95155.1"/>
    </source>
</evidence>
<feature type="transmembrane region" description="Helical" evidence="1">
    <location>
        <begin position="104"/>
        <end position="130"/>
    </location>
</feature>
<feature type="transmembrane region" description="Helical" evidence="1">
    <location>
        <begin position="18"/>
        <end position="40"/>
    </location>
</feature>
<feature type="transmembrane region" description="Helical" evidence="1">
    <location>
        <begin position="78"/>
        <end position="97"/>
    </location>
</feature>
<comment type="caution">
    <text evidence="2">The sequence shown here is derived from an EMBL/GenBank/DDBJ whole genome shotgun (WGS) entry which is preliminary data.</text>
</comment>
<sequence>MVERPSLVSLYLPQLGEWWAALLASPWLTVVFVVLALLAVRRHGELAYGTYHVRPLGLLLLLVYLVGVPLTGISATNLGFIAMILAVILSDSVVMSISRSRSTFFVYDLGVALALLFLIHPIFVVLLPFFLGKLRTIHSSSLRHIIAYVAGYLTILALATMLFATRSWAGILQYWSGWIAPLGALHWPKLLDIPLLVLDTAYLVVVSVAVSQMIRASTVRVRVAMGYHIQLAWVLMLMNLLYGVQGGGNYGFLLSSLFLSGAIADYLLTQRRTRWLLLPLLVVLSAAVGVRVWLYLGQPTL</sequence>
<proteinExistence type="predicted"/>
<keyword evidence="3" id="KW-1185">Reference proteome</keyword>
<protein>
    <submittedName>
        <fullName evidence="2">Uncharacterized protein</fullName>
    </submittedName>
</protein>
<feature type="transmembrane region" description="Helical" evidence="1">
    <location>
        <begin position="145"/>
        <end position="164"/>
    </location>
</feature>
<gene>
    <name evidence="2" type="ORF">E4P47_05140</name>
</gene>
<feature type="transmembrane region" description="Helical" evidence="1">
    <location>
        <begin position="193"/>
        <end position="214"/>
    </location>
</feature>
<feature type="transmembrane region" description="Helical" evidence="1">
    <location>
        <begin position="275"/>
        <end position="296"/>
    </location>
</feature>
<keyword evidence="1" id="KW-0812">Transmembrane</keyword>
<dbReference type="OrthoDB" id="10000378at2"/>
<dbReference type="Proteomes" id="UP000297225">
    <property type="component" value="Unassembled WGS sequence"/>
</dbReference>
<keyword evidence="1" id="KW-0472">Membrane</keyword>
<accession>A0A4Y8WPP9</accession>